<organism evidence="5 6">
    <name type="scientific">Lysobacter antibioticus</name>
    <dbReference type="NCBI Taxonomy" id="84531"/>
    <lineage>
        <taxon>Bacteria</taxon>
        <taxon>Pseudomonadati</taxon>
        <taxon>Pseudomonadota</taxon>
        <taxon>Gammaproteobacteria</taxon>
        <taxon>Lysobacterales</taxon>
        <taxon>Lysobacteraceae</taxon>
        <taxon>Lysobacter</taxon>
    </lineage>
</organism>
<dbReference type="RefSeq" id="WP_057918316.1">
    <property type="nucleotide sequence ID" value="NZ_CP011129.1"/>
</dbReference>
<feature type="signal peptide" evidence="3">
    <location>
        <begin position="1"/>
        <end position="31"/>
    </location>
</feature>
<evidence type="ECO:0000256" key="1">
    <source>
        <dbReference type="ARBA" id="ARBA00022821"/>
    </source>
</evidence>
<dbReference type="InterPro" id="IPR023346">
    <property type="entry name" value="Lysozyme-like_dom_sf"/>
</dbReference>
<keyword evidence="6" id="KW-1185">Reference proteome</keyword>
<name>A0A0S2FCC5_LYSAN</name>
<keyword evidence="1" id="KW-0611">Plant defense</keyword>
<accession>A0A0S2FCC5</accession>
<proteinExistence type="predicted"/>
<dbReference type="GO" id="GO:0016998">
    <property type="term" value="P:cell wall macromolecule catabolic process"/>
    <property type="evidence" value="ECO:0007669"/>
    <property type="project" value="InterPro"/>
</dbReference>
<dbReference type="GO" id="GO:0004568">
    <property type="term" value="F:chitinase activity"/>
    <property type="evidence" value="ECO:0007669"/>
    <property type="project" value="InterPro"/>
</dbReference>
<evidence type="ECO:0000313" key="6">
    <source>
        <dbReference type="Proteomes" id="UP000060787"/>
    </source>
</evidence>
<dbReference type="Proteomes" id="UP000060787">
    <property type="component" value="Chromosome"/>
</dbReference>
<keyword evidence="2" id="KW-1015">Disulfide bond</keyword>
<evidence type="ECO:0000259" key="4">
    <source>
        <dbReference type="Pfam" id="PF00182"/>
    </source>
</evidence>
<evidence type="ECO:0000313" key="5">
    <source>
        <dbReference type="EMBL" id="ALN81207.1"/>
    </source>
</evidence>
<dbReference type="GO" id="GO:0006952">
    <property type="term" value="P:defense response"/>
    <property type="evidence" value="ECO:0007669"/>
    <property type="project" value="UniProtKB-KW"/>
</dbReference>
<dbReference type="PANTHER" id="PTHR22595">
    <property type="entry name" value="CHITINASE-RELATED"/>
    <property type="match status" value="1"/>
</dbReference>
<dbReference type="CDD" id="cd00325">
    <property type="entry name" value="chitinase_GH19"/>
    <property type="match status" value="1"/>
</dbReference>
<gene>
    <name evidence="5" type="primary">chiG</name>
    <name evidence="5" type="ORF">LA76x_3079</name>
</gene>
<dbReference type="STRING" id="84531.LA76x_3079"/>
<protein>
    <submittedName>
        <fullName evidence="5">Secreted chitinase domain protein</fullName>
    </submittedName>
</protein>
<evidence type="ECO:0000256" key="3">
    <source>
        <dbReference type="SAM" id="SignalP"/>
    </source>
</evidence>
<dbReference type="GO" id="GO:0006032">
    <property type="term" value="P:chitin catabolic process"/>
    <property type="evidence" value="ECO:0007669"/>
    <property type="project" value="InterPro"/>
</dbReference>
<dbReference type="eggNOG" id="COG3179">
    <property type="taxonomic scope" value="Bacteria"/>
</dbReference>
<feature type="chain" id="PRO_5006597452" evidence="3">
    <location>
        <begin position="32"/>
        <end position="321"/>
    </location>
</feature>
<dbReference type="PANTHER" id="PTHR22595:SF79">
    <property type="entry name" value="CHITINASE 12"/>
    <property type="match status" value="1"/>
</dbReference>
<feature type="domain" description="Glycoside hydrolase family 19 catalytic" evidence="4">
    <location>
        <begin position="121"/>
        <end position="321"/>
    </location>
</feature>
<dbReference type="Gene3D" id="1.10.530.10">
    <property type="match status" value="1"/>
</dbReference>
<dbReference type="KEGG" id="lab:LA76x_3079"/>
<dbReference type="Gene3D" id="3.30.20.10">
    <property type="entry name" value="Endochitinase, domain 2"/>
    <property type="match status" value="1"/>
</dbReference>
<keyword evidence="3" id="KW-0732">Signal</keyword>
<dbReference type="EMBL" id="CP011129">
    <property type="protein sequence ID" value="ALN81207.1"/>
    <property type="molecule type" value="Genomic_DNA"/>
</dbReference>
<evidence type="ECO:0000256" key="2">
    <source>
        <dbReference type="ARBA" id="ARBA00023157"/>
    </source>
</evidence>
<dbReference type="AlphaFoldDB" id="A0A0S2FCC5"/>
<sequence>MNAPHQTAPHGKRRRTAWAVAGLLCAHGAFAAPQAPPEELSAAPSATTQVGPNATCTYVDWSRGINYTLGTIVKYLPNGQYYKLVNVGSNGSDGTDPTISTWYWQPTSCDNTTPPGGGGFIVTQAQFNQMFPNRNPFYTYAGLVAAIKSYPNFAHEGGDTIARQEAAAFLANVNQETGGLVHIRELNQANWNHYCAPAGTCGNKQYYGRGPIQLSWNYNYAAAGNALGLDLLNNPDLVATNAAIAWQTALWYWMTQRGGASNTPHQAMVNLRAFGETIRAINGGIECNASGLGHQQMLNRGTYYRNFAAILGVPPGNNLTC</sequence>
<dbReference type="Pfam" id="PF00182">
    <property type="entry name" value="Glyco_hydro_19"/>
    <property type="match status" value="1"/>
</dbReference>
<dbReference type="InterPro" id="IPR000726">
    <property type="entry name" value="Glyco_hydro_19_cat"/>
</dbReference>
<dbReference type="SUPFAM" id="SSF53955">
    <property type="entry name" value="Lysozyme-like"/>
    <property type="match status" value="1"/>
</dbReference>
<dbReference type="PATRIC" id="fig|84531.8.peg.3088"/>
<reference evidence="5 6" key="1">
    <citation type="journal article" date="2015" name="BMC Genomics">
        <title>Comparative genomics and metabolic profiling of the genus Lysobacter.</title>
        <authorList>
            <person name="de Bruijn I."/>
            <person name="Cheng X."/>
            <person name="de Jager V."/>
            <person name="Exposito R.G."/>
            <person name="Watrous J."/>
            <person name="Patel N."/>
            <person name="Postma J."/>
            <person name="Dorrestein P.C."/>
            <person name="Kobayashi D."/>
            <person name="Raaijmakers J.M."/>
        </authorList>
    </citation>
    <scope>NUCLEOTIDE SEQUENCE [LARGE SCALE GENOMIC DNA]</scope>
    <source>
        <strain evidence="5 6">76</strain>
    </source>
</reference>